<feature type="compositionally biased region" description="Basic and acidic residues" evidence="1">
    <location>
        <begin position="12"/>
        <end position="23"/>
    </location>
</feature>
<evidence type="ECO:0000256" key="1">
    <source>
        <dbReference type="SAM" id="MobiDB-lite"/>
    </source>
</evidence>
<protein>
    <submittedName>
        <fullName evidence="2">Uncharacterized protein</fullName>
    </submittedName>
</protein>
<gene>
    <name evidence="2" type="ORF">EMEDMD4_280088</name>
</gene>
<organism evidence="2">
    <name type="scientific">Sinorhizobium medicae</name>
    <dbReference type="NCBI Taxonomy" id="110321"/>
    <lineage>
        <taxon>Bacteria</taxon>
        <taxon>Pseudomonadati</taxon>
        <taxon>Pseudomonadota</taxon>
        <taxon>Alphaproteobacteria</taxon>
        <taxon>Hyphomicrobiales</taxon>
        <taxon>Rhizobiaceae</taxon>
        <taxon>Sinorhizobium/Ensifer group</taxon>
        <taxon>Sinorhizobium</taxon>
    </lineage>
</organism>
<sequence>MEHATGNPGADDGTHRQAELDLV</sequence>
<evidence type="ECO:0000313" key="2">
    <source>
        <dbReference type="EMBL" id="VTZ61561.1"/>
    </source>
</evidence>
<dbReference type="EMBL" id="CABFNB010000093">
    <property type="protein sequence ID" value="VTZ61561.1"/>
    <property type="molecule type" value="Genomic_DNA"/>
</dbReference>
<dbReference type="AlphaFoldDB" id="A0A508X165"/>
<dbReference type="Proteomes" id="UP000507954">
    <property type="component" value="Unassembled WGS sequence"/>
</dbReference>
<feature type="region of interest" description="Disordered" evidence="1">
    <location>
        <begin position="1"/>
        <end position="23"/>
    </location>
</feature>
<reference evidence="2" key="1">
    <citation type="submission" date="2019-06" db="EMBL/GenBank/DDBJ databases">
        <authorList>
            <person name="Le Quere A."/>
            <person name="Colella S."/>
        </authorList>
    </citation>
    <scope>NUCLEOTIDE SEQUENCE</scope>
    <source>
        <strain evidence="2">EmedicaeMD41</strain>
    </source>
</reference>
<name>A0A508X165_9HYPH</name>
<accession>A0A508X165</accession>
<proteinExistence type="predicted"/>